<keyword evidence="3" id="KW-0507">mRNA processing</keyword>
<comment type="similarity">
    <text evidence="2">Belongs to the crooked-neck family.</text>
</comment>
<dbReference type="PhylomeDB" id="R7QG63"/>
<dbReference type="Pfam" id="PF23241">
    <property type="entry name" value="HAT_PRP39_C"/>
    <property type="match status" value="1"/>
</dbReference>
<sequence length="676" mass="78730">MEELLSDVRRPSSVTVKNKAPAKVQITAEQLLREAWERKESGPSAVPKQQITDKEELQEYQRTERKQFEMRIVRNRSHTPLWIRYARWEESQEEFTRARSVLERAIDNEYRNPAIWLGYAEMEMRHRFINHARNVLDRAVALLPRVDQLWLKYAHFEELLDQVELSRLVYSRWLKWMPGPSAFFAFIRFELRHGAYGRARSVYEELVRAHQTSHSYTKYAKFEERQGEMGRARGVYERSCQDLPTGQQTAGLFLSFARFEERRKQTERARAIYKYAIEKLGNEGVEVERLERAFISFEKQQGERDMVEEVVVRKKRKELQKRVKENGHDYDSWFDLLLLEEGHSGIERTRDTYEQAVTNKPPAQAKSGWGRYMYLWIAYAIWAEMSEGTPEAGVEIYKRAVRAVGKRKEGGWEWVGGRIWVLYAQGRVRMEDVPGARKALGTGLGVGVGAREEVEIYRAYVELERGLGEFGRARKVYEGWVEREVERGGTEGFEEFAEFEKEMGELARAAGVLGVAVEAGVGGEEMWARYVAAEREIKGLDEMREIYERYAKECSGARAWVEYGTVAGRDVWERGARELRGRAVEHGGKWAEELRTMVEAWVLWERSESGDVAKAQSWLPKRVRRKRPRISADGTHIGWEDYWVTIVEQEEDVAETGLLLLKAARRWKEKQATVAG</sequence>
<dbReference type="SUPFAM" id="SSF48452">
    <property type="entry name" value="TPR-like"/>
    <property type="match status" value="3"/>
</dbReference>
<dbReference type="RefSeq" id="XP_005717363.1">
    <property type="nucleotide sequence ID" value="XM_005717306.1"/>
</dbReference>
<evidence type="ECO:0000256" key="6">
    <source>
        <dbReference type="ARBA" id="ARBA00023187"/>
    </source>
</evidence>
<dbReference type="STRING" id="2769.R7QG63"/>
<accession>R7QG63</accession>
<dbReference type="PANTHER" id="PTHR11246:SF3">
    <property type="entry name" value="CROOKED NECK-LIKE PROTEIN 1"/>
    <property type="match status" value="1"/>
</dbReference>
<gene>
    <name evidence="11" type="ORF">CHC_T00005776001</name>
</gene>
<feature type="domain" description="Pre-mRNA-splicing factor Syf1-like N-terminal HAT-repeats" evidence="10">
    <location>
        <begin position="66"/>
        <end position="178"/>
    </location>
</feature>
<dbReference type="Pfam" id="PF23231">
    <property type="entry name" value="HAT_Syf1_CNRKL1_C"/>
    <property type="match status" value="1"/>
</dbReference>
<dbReference type="AlphaFoldDB" id="R7QG63"/>
<dbReference type="InterPro" id="IPR045075">
    <property type="entry name" value="Syf1-like"/>
</dbReference>
<keyword evidence="4" id="KW-0747">Spliceosome</keyword>
<dbReference type="GO" id="GO:0000974">
    <property type="term" value="C:Prp19 complex"/>
    <property type="evidence" value="ECO:0007669"/>
    <property type="project" value="TreeGrafter"/>
</dbReference>
<keyword evidence="5" id="KW-0677">Repeat</keyword>
<dbReference type="OMA" id="HIKVWIS"/>
<dbReference type="GO" id="GO:0071011">
    <property type="term" value="C:precatalytic spliceosome"/>
    <property type="evidence" value="ECO:0007669"/>
    <property type="project" value="TreeGrafter"/>
</dbReference>
<dbReference type="Pfam" id="PF23233">
    <property type="entry name" value="HAT_Syf1_CNRKL1_N"/>
    <property type="match status" value="1"/>
</dbReference>
<dbReference type="GO" id="GO:0000245">
    <property type="term" value="P:spliceosomal complex assembly"/>
    <property type="evidence" value="ECO:0007669"/>
    <property type="project" value="TreeGrafter"/>
</dbReference>
<dbReference type="Gramene" id="CDF37492">
    <property type="protein sequence ID" value="CDF37492"/>
    <property type="gene ID" value="CHC_T00005776001"/>
</dbReference>
<dbReference type="OrthoDB" id="541719at2759"/>
<dbReference type="SMART" id="SM00386">
    <property type="entry name" value="HAT"/>
    <property type="match status" value="13"/>
</dbReference>
<keyword evidence="12" id="KW-1185">Reference proteome</keyword>
<evidence type="ECO:0000256" key="1">
    <source>
        <dbReference type="ARBA" id="ARBA00004123"/>
    </source>
</evidence>
<proteinExistence type="inferred from homology"/>
<reference evidence="12" key="1">
    <citation type="journal article" date="2013" name="Proc. Natl. Acad. Sci. U.S.A.">
        <title>Genome structure and metabolic features in the red seaweed Chondrus crispus shed light on evolution of the Archaeplastida.</title>
        <authorList>
            <person name="Collen J."/>
            <person name="Porcel B."/>
            <person name="Carre W."/>
            <person name="Ball S.G."/>
            <person name="Chaparro C."/>
            <person name="Tonon T."/>
            <person name="Barbeyron T."/>
            <person name="Michel G."/>
            <person name="Noel B."/>
            <person name="Valentin K."/>
            <person name="Elias M."/>
            <person name="Artiguenave F."/>
            <person name="Arun A."/>
            <person name="Aury J.M."/>
            <person name="Barbosa-Neto J.F."/>
            <person name="Bothwell J.H."/>
            <person name="Bouget F.Y."/>
            <person name="Brillet L."/>
            <person name="Cabello-Hurtado F."/>
            <person name="Capella-Gutierrez S."/>
            <person name="Charrier B."/>
            <person name="Cladiere L."/>
            <person name="Cock J.M."/>
            <person name="Coelho S.M."/>
            <person name="Colleoni C."/>
            <person name="Czjzek M."/>
            <person name="Da Silva C."/>
            <person name="Delage L."/>
            <person name="Denoeud F."/>
            <person name="Deschamps P."/>
            <person name="Dittami S.M."/>
            <person name="Gabaldon T."/>
            <person name="Gachon C.M."/>
            <person name="Groisillier A."/>
            <person name="Herve C."/>
            <person name="Jabbari K."/>
            <person name="Katinka M."/>
            <person name="Kloareg B."/>
            <person name="Kowalczyk N."/>
            <person name="Labadie K."/>
            <person name="Leblanc C."/>
            <person name="Lopez P.J."/>
            <person name="McLachlan D.H."/>
            <person name="Meslet-Cladiere L."/>
            <person name="Moustafa A."/>
            <person name="Nehr Z."/>
            <person name="Nyvall Collen P."/>
            <person name="Panaud O."/>
            <person name="Partensky F."/>
            <person name="Poulain J."/>
            <person name="Rensing S.A."/>
            <person name="Rousvoal S."/>
            <person name="Samson G."/>
            <person name="Symeonidi A."/>
            <person name="Weissenbach J."/>
            <person name="Zambounis A."/>
            <person name="Wincker P."/>
            <person name="Boyen C."/>
        </authorList>
    </citation>
    <scope>NUCLEOTIDE SEQUENCE [LARGE SCALE GENOMIC DNA]</scope>
    <source>
        <strain evidence="12">cv. Stackhouse</strain>
    </source>
</reference>
<evidence type="ECO:0000313" key="12">
    <source>
        <dbReference type="Proteomes" id="UP000012073"/>
    </source>
</evidence>
<comment type="subcellular location">
    <subcellularLocation>
        <location evidence="1">Nucleus</location>
    </subcellularLocation>
</comment>
<evidence type="ECO:0000313" key="11">
    <source>
        <dbReference type="EMBL" id="CDF37492.1"/>
    </source>
</evidence>
<dbReference type="GO" id="GO:0071007">
    <property type="term" value="C:U2-type catalytic step 2 spliceosome"/>
    <property type="evidence" value="ECO:0007669"/>
    <property type="project" value="TreeGrafter"/>
</dbReference>
<protein>
    <submittedName>
        <fullName evidence="11">Uncharacterized protein</fullName>
    </submittedName>
</protein>
<comment type="function">
    <text evidence="8">Involved in pre-mRNA splicing and cell cycle progression. Required for the spliceosome assembly and initiation of the DNA replication.</text>
</comment>
<dbReference type="Gene3D" id="1.25.40.10">
    <property type="entry name" value="Tetratricopeptide repeat domain"/>
    <property type="match status" value="3"/>
</dbReference>
<dbReference type="PANTHER" id="PTHR11246">
    <property type="entry name" value="PRE-MRNA SPLICING FACTOR"/>
    <property type="match status" value="1"/>
</dbReference>
<dbReference type="InterPro" id="IPR055430">
    <property type="entry name" value="HAT_Syf1_CNRKL1_C"/>
</dbReference>
<dbReference type="InterPro" id="IPR059164">
    <property type="entry name" value="HAT_PRP39_C"/>
</dbReference>
<evidence type="ECO:0000256" key="3">
    <source>
        <dbReference type="ARBA" id="ARBA00022664"/>
    </source>
</evidence>
<dbReference type="InterPro" id="IPR011990">
    <property type="entry name" value="TPR-like_helical_dom_sf"/>
</dbReference>
<dbReference type="EMBL" id="HG001844">
    <property type="protein sequence ID" value="CDF37492.1"/>
    <property type="molecule type" value="Genomic_DNA"/>
</dbReference>
<evidence type="ECO:0000259" key="10">
    <source>
        <dbReference type="Pfam" id="PF23233"/>
    </source>
</evidence>
<dbReference type="GO" id="GO:0071014">
    <property type="term" value="C:post-mRNA release spliceosomal complex"/>
    <property type="evidence" value="ECO:0007669"/>
    <property type="project" value="TreeGrafter"/>
</dbReference>
<evidence type="ECO:0000256" key="4">
    <source>
        <dbReference type="ARBA" id="ARBA00022728"/>
    </source>
</evidence>
<dbReference type="InterPro" id="IPR003107">
    <property type="entry name" value="HAT"/>
</dbReference>
<organism evidence="11 12">
    <name type="scientific">Chondrus crispus</name>
    <name type="common">Carrageen Irish moss</name>
    <name type="synonym">Polymorpha crispa</name>
    <dbReference type="NCBI Taxonomy" id="2769"/>
    <lineage>
        <taxon>Eukaryota</taxon>
        <taxon>Rhodophyta</taxon>
        <taxon>Florideophyceae</taxon>
        <taxon>Rhodymeniophycidae</taxon>
        <taxon>Gigartinales</taxon>
        <taxon>Gigartinaceae</taxon>
        <taxon>Chondrus</taxon>
    </lineage>
</organism>
<evidence type="ECO:0000256" key="8">
    <source>
        <dbReference type="ARBA" id="ARBA00037040"/>
    </source>
</evidence>
<evidence type="ECO:0000256" key="7">
    <source>
        <dbReference type="ARBA" id="ARBA00023242"/>
    </source>
</evidence>
<evidence type="ECO:0000256" key="2">
    <source>
        <dbReference type="ARBA" id="ARBA00008644"/>
    </source>
</evidence>
<evidence type="ECO:0000259" key="9">
    <source>
        <dbReference type="Pfam" id="PF23231"/>
    </source>
</evidence>
<keyword evidence="6" id="KW-0508">mRNA splicing</keyword>
<feature type="domain" description="Pre-mRNA-splicing factor Syf1/CRNKL1-like C-terminal HAT-repeats" evidence="9">
    <location>
        <begin position="342"/>
        <end position="478"/>
    </location>
</feature>
<dbReference type="KEGG" id="ccp:CHC_T00005776001"/>
<dbReference type="InterPro" id="IPR055433">
    <property type="entry name" value="HAT_Syf1-like_N"/>
</dbReference>
<dbReference type="Proteomes" id="UP000012073">
    <property type="component" value="Unassembled WGS sequence"/>
</dbReference>
<name>R7QG63_CHOCR</name>
<dbReference type="GeneID" id="17325088"/>
<evidence type="ECO:0000256" key="5">
    <source>
        <dbReference type="ARBA" id="ARBA00022737"/>
    </source>
</evidence>
<keyword evidence="7" id="KW-0539">Nucleus</keyword>